<dbReference type="AlphaFoldDB" id="D4DUB4"/>
<dbReference type="EMBL" id="ADBF01000253">
    <property type="protein sequence ID" value="EFE48696.1"/>
    <property type="molecule type" value="Genomic_DNA"/>
</dbReference>
<comment type="caution">
    <text evidence="1">The sequence shown here is derived from an EMBL/GenBank/DDBJ whole genome shotgun (WGS) entry which is preliminary data.</text>
</comment>
<accession>D4DUB4</accession>
<gene>
    <name evidence="1" type="ORF">NEIELOOT_02672</name>
</gene>
<evidence type="ECO:0000313" key="1">
    <source>
        <dbReference type="EMBL" id="EFE48696.1"/>
    </source>
</evidence>
<evidence type="ECO:0000313" key="2">
    <source>
        <dbReference type="Proteomes" id="UP000005536"/>
    </source>
</evidence>
<organism evidence="1 2">
    <name type="scientific">Neisseria elongata subsp. glycolytica ATCC 29315</name>
    <dbReference type="NCBI Taxonomy" id="546263"/>
    <lineage>
        <taxon>Bacteria</taxon>
        <taxon>Pseudomonadati</taxon>
        <taxon>Pseudomonadota</taxon>
        <taxon>Betaproteobacteria</taxon>
        <taxon>Neisseriales</taxon>
        <taxon>Neisseriaceae</taxon>
        <taxon>Neisseria</taxon>
    </lineage>
</organism>
<protein>
    <submittedName>
        <fullName evidence="1">Uncharacterized protein</fullName>
    </submittedName>
</protein>
<dbReference type="Proteomes" id="UP000005536">
    <property type="component" value="Unassembled WGS sequence"/>
</dbReference>
<name>D4DUB4_NEIEG</name>
<proteinExistence type="predicted"/>
<reference evidence="1 2" key="1">
    <citation type="submission" date="2010-02" db="EMBL/GenBank/DDBJ databases">
        <authorList>
            <person name="Weinstock G."/>
            <person name="Sodergren E."/>
            <person name="Clifton S."/>
            <person name="Fulton L."/>
            <person name="Fulton B."/>
            <person name="Courtney L."/>
            <person name="Fronick C."/>
            <person name="Harrison M."/>
            <person name="Strong C."/>
            <person name="Farmer C."/>
            <person name="Delahaunty K."/>
            <person name="Markovic C."/>
            <person name="Hall O."/>
            <person name="Minx P."/>
            <person name="Tomlinson C."/>
            <person name="Mitreva M."/>
            <person name="Nelson J."/>
            <person name="Hou S."/>
            <person name="Wollam A."/>
            <person name="Pepin K.H."/>
            <person name="Johnson M."/>
            <person name="Bhonagiri V."/>
            <person name="Zhang X."/>
            <person name="Suruliraj S."/>
            <person name="Warren W."/>
            <person name="Chinwalla A."/>
            <person name="Mardis E.R."/>
            <person name="Wilson R.K."/>
        </authorList>
    </citation>
    <scope>NUCLEOTIDE SEQUENCE [LARGE SCALE GENOMIC DNA]</scope>
    <source>
        <strain evidence="1 2">ATCC 29315</strain>
    </source>
</reference>
<sequence length="45" mass="5346">MRDVVRSSGRTINQNLQNRNMWGRDFYSKKDVDERVCGCRLKISI</sequence>